<evidence type="ECO:0000256" key="1">
    <source>
        <dbReference type="SAM" id="SignalP"/>
    </source>
</evidence>
<dbReference type="Pfam" id="PF09832">
    <property type="entry name" value="DUF2059"/>
    <property type="match status" value="1"/>
</dbReference>
<accession>V2UUR9</accession>
<sequence length="184" mass="21029">MFKKTITHFILACVCCYSFSQTALATPAQPASVQELIRLSNAEQLVKEAVKNYAPYFQKHSEQVIKDYTGHQTLTEQDQVAAQKISKIFVNTVEVFLQQAKPIEIIQNIYTKQLSEEEVQAYIRFLKSPEGQSINKKMPIILQQTVQQINQATEKLTQDKKFQQQMTQQIADVLKPLPKKAPSK</sequence>
<dbReference type="RefSeq" id="WP_004903268.1">
    <property type="nucleotide sequence ID" value="NZ_BBTI01000004.1"/>
</dbReference>
<dbReference type="InterPro" id="IPR018637">
    <property type="entry name" value="DUF2059"/>
</dbReference>
<name>V2UUR9_9GAMM</name>
<gene>
    <name evidence="3" type="ORF">P255_00492</name>
</gene>
<reference evidence="3 4" key="1">
    <citation type="submission" date="2013-10" db="EMBL/GenBank/DDBJ databases">
        <title>The Genome Sequence of Acinetobacter brisouii CIP 110357.</title>
        <authorList>
            <consortium name="The Broad Institute Genomics Platform"/>
            <consortium name="The Broad Institute Genome Sequencing Center for Infectious Disease"/>
            <person name="Cerqueira G."/>
            <person name="Feldgarden M."/>
            <person name="Courvalin P."/>
            <person name="Grillot-Courvalin C."/>
            <person name="Clermont D."/>
            <person name="Rocha E."/>
            <person name="Yoon E.-J."/>
            <person name="Nemec A."/>
            <person name="Young S.K."/>
            <person name="Zeng Q."/>
            <person name="Gargeya S."/>
            <person name="Fitzgerald M."/>
            <person name="Abouelleil A."/>
            <person name="Alvarado L."/>
            <person name="Berlin A.M."/>
            <person name="Chapman S.B."/>
            <person name="Gainer-Dewar J."/>
            <person name="Goldberg J."/>
            <person name="Gnerre S."/>
            <person name="Griggs A."/>
            <person name="Gujja S."/>
            <person name="Hansen M."/>
            <person name="Howarth C."/>
            <person name="Imamovic A."/>
            <person name="Ireland A."/>
            <person name="Larimer J."/>
            <person name="McCowan C."/>
            <person name="Murphy C."/>
            <person name="Pearson M."/>
            <person name="Poon T.W."/>
            <person name="Priest M."/>
            <person name="Roberts A."/>
            <person name="Saif S."/>
            <person name="Shea T."/>
            <person name="Sykes S."/>
            <person name="Wortman J."/>
            <person name="Nusbaum C."/>
            <person name="Birren B."/>
        </authorList>
    </citation>
    <scope>NUCLEOTIDE SEQUENCE [LARGE SCALE GENOMIC DNA]</scope>
    <source>
        <strain evidence="3 4">CIP 110357</strain>
    </source>
</reference>
<evidence type="ECO:0000313" key="3">
    <source>
        <dbReference type="EMBL" id="ESK52341.1"/>
    </source>
</evidence>
<keyword evidence="4" id="KW-1185">Reference proteome</keyword>
<dbReference type="OrthoDB" id="6691539at2"/>
<comment type="caution">
    <text evidence="3">The sequence shown here is derived from an EMBL/GenBank/DDBJ whole genome shotgun (WGS) entry which is preliminary data.</text>
</comment>
<dbReference type="PATRIC" id="fig|1341683.3.peg.482"/>
<feature type="signal peptide" evidence="1">
    <location>
        <begin position="1"/>
        <end position="25"/>
    </location>
</feature>
<feature type="chain" id="PRO_5004711111" description="DUF2059 domain-containing protein" evidence="1">
    <location>
        <begin position="26"/>
        <end position="184"/>
    </location>
</feature>
<feature type="domain" description="DUF2059" evidence="2">
    <location>
        <begin position="106"/>
        <end position="159"/>
    </location>
</feature>
<organism evidence="3 4">
    <name type="scientific">Acinetobacter brisouii CIP 110357</name>
    <dbReference type="NCBI Taxonomy" id="1341683"/>
    <lineage>
        <taxon>Bacteria</taxon>
        <taxon>Pseudomonadati</taxon>
        <taxon>Pseudomonadota</taxon>
        <taxon>Gammaproteobacteria</taxon>
        <taxon>Moraxellales</taxon>
        <taxon>Moraxellaceae</taxon>
        <taxon>Acinetobacter</taxon>
    </lineage>
</organism>
<dbReference type="HOGENOM" id="CLU_125816_0_0_6"/>
<dbReference type="AlphaFoldDB" id="V2UUR9"/>
<dbReference type="Proteomes" id="UP000018418">
    <property type="component" value="Unassembled WGS sequence"/>
</dbReference>
<evidence type="ECO:0000259" key="2">
    <source>
        <dbReference type="Pfam" id="PF09832"/>
    </source>
</evidence>
<proteinExistence type="predicted"/>
<evidence type="ECO:0000313" key="4">
    <source>
        <dbReference type="Proteomes" id="UP000018418"/>
    </source>
</evidence>
<dbReference type="EMBL" id="AYEU01000003">
    <property type="protein sequence ID" value="ESK52341.1"/>
    <property type="molecule type" value="Genomic_DNA"/>
</dbReference>
<keyword evidence="1" id="KW-0732">Signal</keyword>
<protein>
    <recommendedName>
        <fullName evidence="2">DUF2059 domain-containing protein</fullName>
    </recommendedName>
</protein>